<dbReference type="GeneID" id="69035342"/>
<dbReference type="EMBL" id="GG663365">
    <property type="protein sequence ID" value="EEH08789.1"/>
    <property type="molecule type" value="Genomic_DNA"/>
</dbReference>
<sequence length="101" mass="11554">MLKDGEELLSYYRNVILQYFQVSSRLSLAYPLVAWISLSFASGIASGEILGYEEKAPTGAQLRLIYGRDLPRAMSYNKRMLEALSAFGWRLRNRRRMSISA</sequence>
<proteinExistence type="predicted"/>
<gene>
    <name evidence="1" type="ORF">HCBG_02326</name>
</gene>
<dbReference type="Proteomes" id="UP000001631">
    <property type="component" value="Unassembled WGS sequence"/>
</dbReference>
<organism evidence="1 2">
    <name type="scientific">Ajellomyces capsulatus (strain G186AR / H82 / ATCC MYA-2454 / RMSCC 2432)</name>
    <name type="common">Darling's disease fungus</name>
    <name type="synonym">Histoplasma capsulatum</name>
    <dbReference type="NCBI Taxonomy" id="447093"/>
    <lineage>
        <taxon>Eukaryota</taxon>
        <taxon>Fungi</taxon>
        <taxon>Dikarya</taxon>
        <taxon>Ascomycota</taxon>
        <taxon>Pezizomycotina</taxon>
        <taxon>Eurotiomycetes</taxon>
        <taxon>Eurotiomycetidae</taxon>
        <taxon>Onygenales</taxon>
        <taxon>Ajellomycetaceae</taxon>
        <taxon>Histoplasma</taxon>
    </lineage>
</organism>
<dbReference type="AlphaFoldDB" id="C0NIR9"/>
<name>C0NIR9_AJECG</name>
<keyword evidence="2" id="KW-1185">Reference proteome</keyword>
<accession>C0NIR9</accession>
<evidence type="ECO:0000313" key="2">
    <source>
        <dbReference type="Proteomes" id="UP000001631"/>
    </source>
</evidence>
<dbReference type="HOGENOM" id="CLU_2290853_0_0_1"/>
<evidence type="ECO:0000313" key="1">
    <source>
        <dbReference type="EMBL" id="EEH08789.1"/>
    </source>
</evidence>
<dbReference type="InParanoid" id="C0NIR9"/>
<reference evidence="1" key="1">
    <citation type="submission" date="2009-02" db="EMBL/GenBank/DDBJ databases">
        <title>The Genome Sequence of Ajellomyces capsulatus strain G186AR.</title>
        <authorList>
            <consortium name="The Broad Institute Genome Sequencing Platform"/>
            <person name="Champion M."/>
            <person name="Cuomo C."/>
            <person name="Ma L.-J."/>
            <person name="Henn M.R."/>
            <person name="Sil A."/>
            <person name="Goldman B."/>
            <person name="Young S.K."/>
            <person name="Kodira C.D."/>
            <person name="Zeng Q."/>
            <person name="Koehrsen M."/>
            <person name="Alvarado L."/>
            <person name="Berlin A."/>
            <person name="Borenstein D."/>
            <person name="Chen Z."/>
            <person name="Engels R."/>
            <person name="Freedman E."/>
            <person name="Gellesch M."/>
            <person name="Goldberg J."/>
            <person name="Griggs A."/>
            <person name="Gujja S."/>
            <person name="Heiman D."/>
            <person name="Hepburn T."/>
            <person name="Howarth C."/>
            <person name="Jen D."/>
            <person name="Larson L."/>
            <person name="Lewis B."/>
            <person name="Mehta T."/>
            <person name="Park D."/>
            <person name="Pearson M."/>
            <person name="Roberts A."/>
            <person name="Saif S."/>
            <person name="Shea T."/>
            <person name="Shenoy N."/>
            <person name="Sisk P."/>
            <person name="Stolte C."/>
            <person name="Sykes S."/>
            <person name="Walk T."/>
            <person name="White J."/>
            <person name="Yandava C."/>
            <person name="Klein B."/>
            <person name="McEwen J.G."/>
            <person name="Puccia R."/>
            <person name="Goldman G.H."/>
            <person name="Felipe M.S."/>
            <person name="Nino-Vega G."/>
            <person name="San-Blas G."/>
            <person name="Taylor J."/>
            <person name="Mendoza L."/>
            <person name="Galagan J."/>
            <person name="Nusbaum C."/>
            <person name="Birren B."/>
        </authorList>
    </citation>
    <scope>NUCLEOTIDE SEQUENCE</scope>
    <source>
        <strain evidence="1">G186AR</strain>
    </source>
</reference>
<protein>
    <submittedName>
        <fullName evidence="1">Uncharacterized protein</fullName>
    </submittedName>
</protein>
<dbReference type="RefSeq" id="XP_045289270.1">
    <property type="nucleotide sequence ID" value="XM_045429375.1"/>
</dbReference>